<feature type="domain" description="ABC transporter" evidence="9">
    <location>
        <begin position="385"/>
        <end position="629"/>
    </location>
</feature>
<proteinExistence type="predicted"/>
<keyword evidence="5" id="KW-0067">ATP-binding</keyword>
<reference evidence="12" key="1">
    <citation type="submission" date="2025-08" db="UniProtKB">
        <authorList>
            <consortium name="RefSeq"/>
        </authorList>
    </citation>
    <scope>IDENTIFICATION</scope>
    <source>
        <tissue evidence="12">Thorax and Abdomen</tissue>
    </source>
</reference>
<organism evidence="11 12">
    <name type="scientific">Neodiprion lecontei</name>
    <name type="common">Redheaded pine sawfly</name>
    <dbReference type="NCBI Taxonomy" id="441921"/>
    <lineage>
        <taxon>Eukaryota</taxon>
        <taxon>Metazoa</taxon>
        <taxon>Ecdysozoa</taxon>
        <taxon>Arthropoda</taxon>
        <taxon>Hexapoda</taxon>
        <taxon>Insecta</taxon>
        <taxon>Pterygota</taxon>
        <taxon>Neoptera</taxon>
        <taxon>Endopterygota</taxon>
        <taxon>Hymenoptera</taxon>
        <taxon>Tenthredinoidea</taxon>
        <taxon>Diprionidae</taxon>
        <taxon>Diprioninae</taxon>
        <taxon>Neodiprion</taxon>
    </lineage>
</organism>
<keyword evidence="4" id="KW-0547">Nucleotide-binding</keyword>
<dbReference type="PANTHER" id="PTHR24223:SF415">
    <property type="entry name" value="FI20190P1"/>
    <property type="match status" value="1"/>
</dbReference>
<accession>A0ABM3G509</accession>
<name>A0ABM3G509_NEOLC</name>
<keyword evidence="11" id="KW-1185">Reference proteome</keyword>
<dbReference type="Gene3D" id="3.40.50.300">
    <property type="entry name" value="P-loop containing nucleotide triphosphate hydrolases"/>
    <property type="match status" value="1"/>
</dbReference>
<keyword evidence="7 8" id="KW-0472">Membrane</keyword>
<dbReference type="InterPro" id="IPR003439">
    <property type="entry name" value="ABC_transporter-like_ATP-bd"/>
</dbReference>
<dbReference type="Pfam" id="PF00664">
    <property type="entry name" value="ABC_membrane"/>
    <property type="match status" value="1"/>
</dbReference>
<feature type="transmembrane region" description="Helical" evidence="8">
    <location>
        <begin position="90"/>
        <end position="108"/>
    </location>
</feature>
<evidence type="ECO:0000256" key="3">
    <source>
        <dbReference type="ARBA" id="ARBA00022692"/>
    </source>
</evidence>
<feature type="domain" description="ABC transmembrane type-1" evidence="10">
    <location>
        <begin position="54"/>
        <end position="234"/>
    </location>
</feature>
<dbReference type="InterPro" id="IPR036640">
    <property type="entry name" value="ABC1_TM_sf"/>
</dbReference>
<feature type="transmembrane region" description="Helical" evidence="8">
    <location>
        <begin position="165"/>
        <end position="186"/>
    </location>
</feature>
<evidence type="ECO:0000256" key="4">
    <source>
        <dbReference type="ARBA" id="ARBA00022741"/>
    </source>
</evidence>
<keyword evidence="3 8" id="KW-0812">Transmembrane</keyword>
<dbReference type="Proteomes" id="UP000829291">
    <property type="component" value="Chromosome 5"/>
</dbReference>
<dbReference type="Gene3D" id="1.20.1560.10">
    <property type="entry name" value="ABC transporter type 1, transmembrane domain"/>
    <property type="match status" value="1"/>
</dbReference>
<dbReference type="PANTHER" id="PTHR24223">
    <property type="entry name" value="ATP-BINDING CASSETTE SUB-FAMILY C"/>
    <property type="match status" value="1"/>
</dbReference>
<gene>
    <name evidence="12" type="primary">LOC124292605</name>
</gene>
<comment type="subcellular location">
    <subcellularLocation>
        <location evidence="1">Membrane</location>
    </subcellularLocation>
</comment>
<protein>
    <submittedName>
        <fullName evidence="12">Probable multidrug resistance-associated protein lethal(2)03659</fullName>
    </submittedName>
</protein>
<dbReference type="PROSITE" id="PS50893">
    <property type="entry name" value="ABC_TRANSPORTER_2"/>
    <property type="match status" value="1"/>
</dbReference>
<evidence type="ECO:0000256" key="8">
    <source>
        <dbReference type="SAM" id="Phobius"/>
    </source>
</evidence>
<dbReference type="CDD" id="cd03250">
    <property type="entry name" value="ABCC_MRP_domain1"/>
    <property type="match status" value="1"/>
</dbReference>
<feature type="transmembrane region" description="Helical" evidence="8">
    <location>
        <begin position="192"/>
        <end position="212"/>
    </location>
</feature>
<keyword evidence="6 8" id="KW-1133">Transmembrane helix</keyword>
<dbReference type="SUPFAM" id="SSF90123">
    <property type="entry name" value="ABC transporter transmembrane region"/>
    <property type="match status" value="1"/>
</dbReference>
<sequence length="695" mass="77837">MSWPQMDFADFYARTEWKKELATFKNSTNKGSKCQPSLKWALIRMFWVPFMLQGMLFLVLLLGLKIMQPICQGWVIGYFNPGENSISQNQGLLNAGALILVTLALILIEHHNRLRTQEIGMCIRIACCSLIYRKLLRLNLTAVKNAATGKVANLISNDVARFDMLLIYLHFVWIMPLQMSLIGYVMWQSLGVATLVGMAAMLVQTLPIQGYLSHVGGKLRSKIAVKTDERVQLIRGEDVHLRKTLRDYIMEDSRSGVEADSVLAVPERNTARLDEFLRTNHCLGDNGYLCANGKFSDARNSVSHDHFFQRASNDDFLLMDEVGISKNSESKANESVLQNNEHQTESPLLQRYEGVEKIDESTSQKEEKELKSTVSRKRFEHGIEIELLNVNGNWIRGQLPPTLSDVSMEIKSQSLSVVVGPVGSGKSSLLQLLLGELSVGAGKLSFFTGQDNEKIRINCRNICMSYTSQEPWLFSGSIRDNILLGQPYDANRYQEVRQLDFKVIAACVLDKDFQQLPHGDLSFVGERGAILSGGQRARVNLARAIYKDADLYLLDDPLSAVDAPVARHLFEECIKGFLKGKTRILATHQLQFLQQTDDIIIINRGTIKSQGKYDKIVEAGRYFEANKCPEENVQGKASCKSAEKPKVSENEKFTAGKPLSQIFKSYFLSGGHICSLILLGVTFIIGQVATNASDY</sequence>
<evidence type="ECO:0000259" key="9">
    <source>
        <dbReference type="PROSITE" id="PS50893"/>
    </source>
</evidence>
<dbReference type="InterPro" id="IPR017871">
    <property type="entry name" value="ABC_transporter-like_CS"/>
</dbReference>
<evidence type="ECO:0000256" key="6">
    <source>
        <dbReference type="ARBA" id="ARBA00022989"/>
    </source>
</evidence>
<dbReference type="InterPro" id="IPR027417">
    <property type="entry name" value="P-loop_NTPase"/>
</dbReference>
<keyword evidence="2" id="KW-0813">Transport</keyword>
<dbReference type="SMART" id="SM00382">
    <property type="entry name" value="AAA"/>
    <property type="match status" value="1"/>
</dbReference>
<dbReference type="InterPro" id="IPR011527">
    <property type="entry name" value="ABC1_TM_dom"/>
</dbReference>
<evidence type="ECO:0000313" key="11">
    <source>
        <dbReference type="Proteomes" id="UP000829291"/>
    </source>
</evidence>
<feature type="transmembrane region" description="Helical" evidence="8">
    <location>
        <begin position="666"/>
        <end position="689"/>
    </location>
</feature>
<dbReference type="RefSeq" id="XP_046595354.1">
    <property type="nucleotide sequence ID" value="XM_046739398.1"/>
</dbReference>
<dbReference type="PROSITE" id="PS00211">
    <property type="entry name" value="ABC_TRANSPORTER_1"/>
    <property type="match status" value="1"/>
</dbReference>
<dbReference type="GeneID" id="124292605"/>
<evidence type="ECO:0000256" key="1">
    <source>
        <dbReference type="ARBA" id="ARBA00004370"/>
    </source>
</evidence>
<evidence type="ECO:0000256" key="5">
    <source>
        <dbReference type="ARBA" id="ARBA00022840"/>
    </source>
</evidence>
<feature type="transmembrane region" description="Helical" evidence="8">
    <location>
        <begin position="46"/>
        <end position="70"/>
    </location>
</feature>
<evidence type="ECO:0000256" key="7">
    <source>
        <dbReference type="ARBA" id="ARBA00023136"/>
    </source>
</evidence>
<dbReference type="InterPro" id="IPR050173">
    <property type="entry name" value="ABC_transporter_C-like"/>
</dbReference>
<dbReference type="PROSITE" id="PS50929">
    <property type="entry name" value="ABC_TM1F"/>
    <property type="match status" value="1"/>
</dbReference>
<evidence type="ECO:0000256" key="2">
    <source>
        <dbReference type="ARBA" id="ARBA00022448"/>
    </source>
</evidence>
<evidence type="ECO:0000259" key="10">
    <source>
        <dbReference type="PROSITE" id="PS50929"/>
    </source>
</evidence>
<dbReference type="SUPFAM" id="SSF52540">
    <property type="entry name" value="P-loop containing nucleoside triphosphate hydrolases"/>
    <property type="match status" value="1"/>
</dbReference>
<dbReference type="Pfam" id="PF00005">
    <property type="entry name" value="ABC_tran"/>
    <property type="match status" value="1"/>
</dbReference>
<evidence type="ECO:0000313" key="12">
    <source>
        <dbReference type="RefSeq" id="XP_046595354.1"/>
    </source>
</evidence>
<dbReference type="InterPro" id="IPR003593">
    <property type="entry name" value="AAA+_ATPase"/>
</dbReference>